<dbReference type="EMBL" id="GBXM01019485">
    <property type="protein sequence ID" value="JAH89092.1"/>
    <property type="molecule type" value="Transcribed_RNA"/>
</dbReference>
<sequence>MKTKYSPLSLKCPSMLRRYIPGLQQKTDCHKRVNGSPLPASLQTVQSKSKQIIRFLCLFLLRW</sequence>
<proteinExistence type="predicted"/>
<reference evidence="1" key="2">
    <citation type="journal article" date="2015" name="Fish Shellfish Immunol.">
        <title>Early steps in the European eel (Anguilla anguilla)-Vibrio vulnificus interaction in the gills: Role of the RtxA13 toxin.</title>
        <authorList>
            <person name="Callol A."/>
            <person name="Pajuelo D."/>
            <person name="Ebbesson L."/>
            <person name="Teles M."/>
            <person name="MacKenzie S."/>
            <person name="Amaro C."/>
        </authorList>
    </citation>
    <scope>NUCLEOTIDE SEQUENCE</scope>
</reference>
<protein>
    <submittedName>
        <fullName evidence="1">Uncharacterized protein</fullName>
    </submittedName>
</protein>
<accession>A0A0E9WFF7</accession>
<dbReference type="AlphaFoldDB" id="A0A0E9WFF7"/>
<name>A0A0E9WFF7_ANGAN</name>
<organism evidence="1">
    <name type="scientific">Anguilla anguilla</name>
    <name type="common">European freshwater eel</name>
    <name type="synonym">Muraena anguilla</name>
    <dbReference type="NCBI Taxonomy" id="7936"/>
    <lineage>
        <taxon>Eukaryota</taxon>
        <taxon>Metazoa</taxon>
        <taxon>Chordata</taxon>
        <taxon>Craniata</taxon>
        <taxon>Vertebrata</taxon>
        <taxon>Euteleostomi</taxon>
        <taxon>Actinopterygii</taxon>
        <taxon>Neopterygii</taxon>
        <taxon>Teleostei</taxon>
        <taxon>Anguilliformes</taxon>
        <taxon>Anguillidae</taxon>
        <taxon>Anguilla</taxon>
    </lineage>
</organism>
<reference evidence="1" key="1">
    <citation type="submission" date="2014-11" db="EMBL/GenBank/DDBJ databases">
        <authorList>
            <person name="Amaro Gonzalez C."/>
        </authorList>
    </citation>
    <scope>NUCLEOTIDE SEQUENCE</scope>
</reference>
<evidence type="ECO:0000313" key="1">
    <source>
        <dbReference type="EMBL" id="JAH89092.1"/>
    </source>
</evidence>